<gene>
    <name evidence="1" type="ORF">IAC08_08320</name>
</gene>
<accession>A0A9D9HM51</accession>
<organism evidence="1 2">
    <name type="scientific">Candidatus Cryptobacteroides intestinigallinarum</name>
    <dbReference type="NCBI Taxonomy" id="2840767"/>
    <lineage>
        <taxon>Bacteria</taxon>
        <taxon>Pseudomonadati</taxon>
        <taxon>Bacteroidota</taxon>
        <taxon>Bacteroidia</taxon>
        <taxon>Bacteroidales</taxon>
        <taxon>Candidatus Cryptobacteroides</taxon>
    </lineage>
</organism>
<evidence type="ECO:0000313" key="1">
    <source>
        <dbReference type="EMBL" id="MBO8456385.1"/>
    </source>
</evidence>
<dbReference type="Proteomes" id="UP000823617">
    <property type="component" value="Unassembled WGS sequence"/>
</dbReference>
<comment type="caution">
    <text evidence="1">The sequence shown here is derived from an EMBL/GenBank/DDBJ whole genome shotgun (WGS) entry which is preliminary data.</text>
</comment>
<protein>
    <submittedName>
        <fullName evidence="1">Uncharacterized protein</fullName>
    </submittedName>
</protein>
<reference evidence="1" key="1">
    <citation type="submission" date="2020-10" db="EMBL/GenBank/DDBJ databases">
        <authorList>
            <person name="Gilroy R."/>
        </authorList>
    </citation>
    <scope>NUCLEOTIDE SEQUENCE</scope>
    <source>
        <strain evidence="1">B1-3475</strain>
    </source>
</reference>
<proteinExistence type="predicted"/>
<dbReference type="AlphaFoldDB" id="A0A9D9HM51"/>
<name>A0A9D9HM51_9BACT</name>
<sequence length="69" mass="7580">MTPEKAFELTATLDKGIGGEICAAIAMALDRCMADEVHDQESYVLTIKQPASSAWTSRLATLRQLPERK</sequence>
<evidence type="ECO:0000313" key="2">
    <source>
        <dbReference type="Proteomes" id="UP000823617"/>
    </source>
</evidence>
<reference evidence="1" key="2">
    <citation type="journal article" date="2021" name="PeerJ">
        <title>Extensive microbial diversity within the chicken gut microbiome revealed by metagenomics and culture.</title>
        <authorList>
            <person name="Gilroy R."/>
            <person name="Ravi A."/>
            <person name="Getino M."/>
            <person name="Pursley I."/>
            <person name="Horton D.L."/>
            <person name="Alikhan N.F."/>
            <person name="Baker D."/>
            <person name="Gharbi K."/>
            <person name="Hall N."/>
            <person name="Watson M."/>
            <person name="Adriaenssens E.M."/>
            <person name="Foster-Nyarko E."/>
            <person name="Jarju S."/>
            <person name="Secka A."/>
            <person name="Antonio M."/>
            <person name="Oren A."/>
            <person name="Chaudhuri R.R."/>
            <person name="La Ragione R."/>
            <person name="Hildebrand F."/>
            <person name="Pallen M.J."/>
        </authorList>
    </citation>
    <scope>NUCLEOTIDE SEQUENCE</scope>
    <source>
        <strain evidence="1">B1-3475</strain>
    </source>
</reference>
<dbReference type="EMBL" id="JADIMK010000086">
    <property type="protein sequence ID" value="MBO8456385.1"/>
    <property type="molecule type" value="Genomic_DNA"/>
</dbReference>